<keyword evidence="9" id="KW-1185">Reference proteome</keyword>
<feature type="region of interest" description="Disordered" evidence="7">
    <location>
        <begin position="1"/>
        <end position="21"/>
    </location>
</feature>
<evidence type="ECO:0008006" key="10">
    <source>
        <dbReference type="Google" id="ProtNLM"/>
    </source>
</evidence>
<evidence type="ECO:0000313" key="8">
    <source>
        <dbReference type="EMBL" id="EMP31366.1"/>
    </source>
</evidence>
<proteinExistence type="inferred from homology"/>
<feature type="compositionally biased region" description="Polar residues" evidence="7">
    <location>
        <begin position="597"/>
        <end position="615"/>
    </location>
</feature>
<evidence type="ECO:0000256" key="7">
    <source>
        <dbReference type="SAM" id="MobiDB-lite"/>
    </source>
</evidence>
<dbReference type="PANTHER" id="PTHR22237:SF2">
    <property type="entry name" value="APC MEMBRANE RECRUITMENT PROTEIN 3"/>
    <property type="match status" value="1"/>
</dbReference>
<evidence type="ECO:0000256" key="5">
    <source>
        <dbReference type="ARBA" id="ARBA00023121"/>
    </source>
</evidence>
<keyword evidence="4" id="KW-0879">Wnt signaling pathway</keyword>
<dbReference type="eggNOG" id="ENOG502QVAK">
    <property type="taxonomic scope" value="Eukaryota"/>
</dbReference>
<dbReference type="Proteomes" id="UP000031443">
    <property type="component" value="Unassembled WGS sequence"/>
</dbReference>
<name>M7B0L5_CHEMY</name>
<organism evidence="8 9">
    <name type="scientific">Chelonia mydas</name>
    <name type="common">Green sea-turtle</name>
    <name type="synonym">Chelonia agassizi</name>
    <dbReference type="NCBI Taxonomy" id="8469"/>
    <lineage>
        <taxon>Eukaryota</taxon>
        <taxon>Metazoa</taxon>
        <taxon>Chordata</taxon>
        <taxon>Craniata</taxon>
        <taxon>Vertebrata</taxon>
        <taxon>Euteleostomi</taxon>
        <taxon>Archelosauria</taxon>
        <taxon>Testudinata</taxon>
        <taxon>Testudines</taxon>
        <taxon>Cryptodira</taxon>
        <taxon>Durocryptodira</taxon>
        <taxon>Americhelydia</taxon>
        <taxon>Chelonioidea</taxon>
        <taxon>Cheloniidae</taxon>
        <taxon>Chelonia</taxon>
    </lineage>
</organism>
<feature type="region of interest" description="Disordered" evidence="7">
    <location>
        <begin position="382"/>
        <end position="445"/>
    </location>
</feature>
<dbReference type="Pfam" id="PF09422">
    <property type="entry name" value="AMER"/>
    <property type="match status" value="1"/>
</dbReference>
<dbReference type="GO" id="GO:0005886">
    <property type="term" value="C:plasma membrane"/>
    <property type="evidence" value="ECO:0007669"/>
    <property type="project" value="UniProtKB-SubCell"/>
</dbReference>
<dbReference type="PANTHER" id="PTHR22237">
    <property type="entry name" value="APC MEMBRANE RECRUITMENT PROTEIN 2-RELATED"/>
    <property type="match status" value="1"/>
</dbReference>
<evidence type="ECO:0000256" key="4">
    <source>
        <dbReference type="ARBA" id="ARBA00022687"/>
    </source>
</evidence>
<dbReference type="AlphaFoldDB" id="M7B0L5"/>
<dbReference type="GO" id="GO:0060828">
    <property type="term" value="P:regulation of canonical Wnt signaling pathway"/>
    <property type="evidence" value="ECO:0007669"/>
    <property type="project" value="TreeGrafter"/>
</dbReference>
<sequence length="1111" mass="122813">MELRRGKTFIKSSLQPTSEKAPLVDVIPTDKDDLGKDKRVAVEGIKSDVVLPARLATHKNDRFSNTTTRSGASENILAPSGSSYKLVRKSKTHDCVIGVDKTERCSHSDKAYKEGFSAPERSKGRLVNSSSFSGVGSTLNSSGKKESMFSPSQSTCSSQQMIDYRNFVPQMPFVPAVAKSIPRKRISLKRSTKGLRDIFHMKKNKPESLTLLVEKGKRLPSPAWKSELSGRLGKYLFKPRETFAADCLAQDLSDSEMQSDSSYDYCNALCEDVASLKSFDSLTGCGEIFADESSAHLELESSKEVLVRRSKHKESPALGSFQGGVEQLASPAQNEAADFVKFWDNINKSVRLHQSTLFDRKLLKIPSPDLEKTKHEAAASVTDLLVSPDKDPHSSKESSIDTGTPKSDHQESTSTSDEGYYDSFSPGQDDEMKEAQTPGVPGRFPRDSYSGDALYELFYDPNEAKISPVLDDELCMSESISEQAIEIPLSIYSFHVGAEENMASQPAVDIISQGFLHSTWKGKECLLKLCDTELSLTMGIINWLRKNPGLVSPTDPIRSPESQLEKSGDPLVSCSPSPCRSEHIAAEEEKQTKGETDISNPNSSLADNNDMSQTCLGGVAEKDQKEVSWPHTANGHSQVTEENCPEDSCTESGLQEANSTSGNVPRSQAIGDTVGTSLSEKEKMPVSGECKEPGDKAPLMGDLSMEPACQSSQNPSLNDSQEVESCYSYMTAATSPVDSLETAVGNKTIYHSLSISCDKPMQPLTLRHFQNYISPTQRESDTTIVQLLERCVTQVASLKISYENKHLEDKCIGNEMNNIICKMSQYKNKILLQNECNCITQSLEYPGLPLTNQDNYERSLKASNPYQLKQNKELICSKDQKHRTNILDHMSQVTGNKINFEYAQLNNQALSYIKDFRLEPSPSDSNSMTPLTRPTFLPLFNSVCSAVPSDFSQTCTNRSLDKPLQSNESKQCSTTSCSYTEGYYQGLSEGATLPSNPELFYSRSFSNTEHNKKHKAFPHPPDLKGSSFPIGPFGQVPTRLFELLNPLQLERIFRRKFPEYDSVLEGIKDINNGLFREKRTSATLKKPVVNNDGFPPVCLNEASHNEAKLVS</sequence>
<dbReference type="InterPro" id="IPR019003">
    <property type="entry name" value="AMER"/>
</dbReference>
<gene>
    <name evidence="8" type="ORF">UY3_11495</name>
</gene>
<protein>
    <recommendedName>
        <fullName evidence="10">APC membrane recruitment protein 3</fullName>
    </recommendedName>
</protein>
<dbReference type="GO" id="GO:0016055">
    <property type="term" value="P:Wnt signaling pathway"/>
    <property type="evidence" value="ECO:0007669"/>
    <property type="project" value="UniProtKB-KW"/>
</dbReference>
<evidence type="ECO:0000256" key="2">
    <source>
        <dbReference type="ARBA" id="ARBA00007750"/>
    </source>
</evidence>
<evidence type="ECO:0000256" key="3">
    <source>
        <dbReference type="ARBA" id="ARBA00022475"/>
    </source>
</evidence>
<dbReference type="STRING" id="8469.M7B0L5"/>
<feature type="compositionally biased region" description="Basic and acidic residues" evidence="7">
    <location>
        <begin position="580"/>
        <end position="596"/>
    </location>
</feature>
<comment type="subcellular location">
    <subcellularLocation>
        <location evidence="1">Cell membrane</location>
        <topology evidence="1">Peripheral membrane protein</topology>
    </subcellularLocation>
</comment>
<evidence type="ECO:0000313" key="9">
    <source>
        <dbReference type="Proteomes" id="UP000031443"/>
    </source>
</evidence>
<accession>M7B0L5</accession>
<feature type="region of interest" description="Disordered" evidence="7">
    <location>
        <begin position="116"/>
        <end position="135"/>
    </location>
</feature>
<keyword evidence="6" id="KW-0472">Membrane</keyword>
<feature type="compositionally biased region" description="Basic and acidic residues" evidence="7">
    <location>
        <begin position="388"/>
        <end position="399"/>
    </location>
</feature>
<dbReference type="EMBL" id="KB545796">
    <property type="protein sequence ID" value="EMP31366.1"/>
    <property type="molecule type" value="Genomic_DNA"/>
</dbReference>
<dbReference type="GO" id="GO:0008013">
    <property type="term" value="F:beta-catenin binding"/>
    <property type="evidence" value="ECO:0007669"/>
    <property type="project" value="TreeGrafter"/>
</dbReference>
<evidence type="ECO:0000256" key="1">
    <source>
        <dbReference type="ARBA" id="ARBA00004202"/>
    </source>
</evidence>
<feature type="compositionally biased region" description="Basic and acidic residues" evidence="7">
    <location>
        <begin position="679"/>
        <end position="695"/>
    </location>
</feature>
<reference evidence="9" key="1">
    <citation type="journal article" date="2013" name="Nat. Genet.">
        <title>The draft genomes of soft-shell turtle and green sea turtle yield insights into the development and evolution of the turtle-specific body plan.</title>
        <authorList>
            <person name="Wang Z."/>
            <person name="Pascual-Anaya J."/>
            <person name="Zadissa A."/>
            <person name="Li W."/>
            <person name="Niimura Y."/>
            <person name="Huang Z."/>
            <person name="Li C."/>
            <person name="White S."/>
            <person name="Xiong Z."/>
            <person name="Fang D."/>
            <person name="Wang B."/>
            <person name="Ming Y."/>
            <person name="Chen Y."/>
            <person name="Zheng Y."/>
            <person name="Kuraku S."/>
            <person name="Pignatelli M."/>
            <person name="Herrero J."/>
            <person name="Beal K."/>
            <person name="Nozawa M."/>
            <person name="Li Q."/>
            <person name="Wang J."/>
            <person name="Zhang H."/>
            <person name="Yu L."/>
            <person name="Shigenobu S."/>
            <person name="Wang J."/>
            <person name="Liu J."/>
            <person name="Flicek P."/>
            <person name="Searle S."/>
            <person name="Wang J."/>
            <person name="Kuratani S."/>
            <person name="Yin Y."/>
            <person name="Aken B."/>
            <person name="Zhang G."/>
            <person name="Irie N."/>
        </authorList>
    </citation>
    <scope>NUCLEOTIDE SEQUENCE [LARGE SCALE GENOMIC DNA]</scope>
</reference>
<feature type="region of interest" description="Disordered" evidence="7">
    <location>
        <begin position="551"/>
        <end position="717"/>
    </location>
</feature>
<keyword evidence="5" id="KW-0446">Lipid-binding</keyword>
<comment type="similarity">
    <text evidence="2">Belongs to the Amer family.</text>
</comment>
<evidence type="ECO:0000256" key="6">
    <source>
        <dbReference type="ARBA" id="ARBA00023136"/>
    </source>
</evidence>
<dbReference type="GO" id="GO:0005546">
    <property type="term" value="F:phosphatidylinositol-4,5-bisphosphate binding"/>
    <property type="evidence" value="ECO:0007669"/>
    <property type="project" value="TreeGrafter"/>
</dbReference>
<feature type="compositionally biased region" description="Polar residues" evidence="7">
    <location>
        <begin position="650"/>
        <end position="666"/>
    </location>
</feature>
<keyword evidence="3" id="KW-1003">Cell membrane</keyword>